<keyword evidence="12" id="KW-1133">Transmembrane helix</keyword>
<evidence type="ECO:0000259" key="14">
    <source>
        <dbReference type="PROSITE" id="PS51873"/>
    </source>
</evidence>
<dbReference type="SMART" id="SM00647">
    <property type="entry name" value="IBR"/>
    <property type="match status" value="1"/>
</dbReference>
<dbReference type="InterPro" id="IPR044066">
    <property type="entry name" value="TRIAD_supradom"/>
</dbReference>
<evidence type="ECO:0000256" key="7">
    <source>
        <dbReference type="ARBA" id="ARBA00022723"/>
    </source>
</evidence>
<feature type="domain" description="RING-type" evidence="14">
    <location>
        <begin position="36"/>
        <end position="252"/>
    </location>
</feature>
<dbReference type="InterPro" id="IPR017907">
    <property type="entry name" value="Znf_RING_CS"/>
</dbReference>
<keyword evidence="9" id="KW-0863">Zinc-finger</keyword>
<keyword evidence="8" id="KW-0677">Repeat</keyword>
<comment type="pathway">
    <text evidence="3">Protein modification; protein ubiquitination.</text>
</comment>
<evidence type="ECO:0000256" key="11">
    <source>
        <dbReference type="ARBA" id="ARBA00022833"/>
    </source>
</evidence>
<comment type="caution">
    <text evidence="15">The sequence shown here is derived from an EMBL/GenBank/DDBJ whole genome shotgun (WGS) entry which is preliminary data.</text>
</comment>
<evidence type="ECO:0000313" key="15">
    <source>
        <dbReference type="EMBL" id="DAZ97540.1"/>
    </source>
</evidence>
<dbReference type="Proteomes" id="UP001146120">
    <property type="component" value="Unassembled WGS sequence"/>
</dbReference>
<dbReference type="PROSITE" id="PS51873">
    <property type="entry name" value="TRIAD"/>
    <property type="match status" value="1"/>
</dbReference>
<dbReference type="GO" id="GO:0016567">
    <property type="term" value="P:protein ubiquitination"/>
    <property type="evidence" value="ECO:0007669"/>
    <property type="project" value="InterPro"/>
</dbReference>
<keyword evidence="13" id="KW-0472">Membrane</keyword>
<dbReference type="PANTHER" id="PTHR11685">
    <property type="entry name" value="RBR FAMILY RING FINGER AND IBR DOMAIN-CONTAINING"/>
    <property type="match status" value="1"/>
</dbReference>
<organism evidence="15 16">
    <name type="scientific">Lagenidium giganteum</name>
    <dbReference type="NCBI Taxonomy" id="4803"/>
    <lineage>
        <taxon>Eukaryota</taxon>
        <taxon>Sar</taxon>
        <taxon>Stramenopiles</taxon>
        <taxon>Oomycota</taxon>
        <taxon>Peronosporomycetes</taxon>
        <taxon>Pythiales</taxon>
        <taxon>Pythiaceae</taxon>
    </lineage>
</organism>
<dbReference type="CDD" id="cd20335">
    <property type="entry name" value="BRcat_RBR"/>
    <property type="match status" value="1"/>
</dbReference>
<dbReference type="EMBL" id="DAKRPA010000132">
    <property type="protein sequence ID" value="DAZ97540.1"/>
    <property type="molecule type" value="Genomic_DNA"/>
</dbReference>
<keyword evidence="5" id="KW-0808">Transferase</keyword>
<protein>
    <recommendedName>
        <fullName evidence="4">RBR-type E3 ubiquitin transferase</fullName>
        <ecNumber evidence="4">2.3.2.31</ecNumber>
    </recommendedName>
</protein>
<keyword evidence="7" id="KW-0479">Metal-binding</keyword>
<evidence type="ECO:0000256" key="12">
    <source>
        <dbReference type="ARBA" id="ARBA00022989"/>
    </source>
</evidence>
<evidence type="ECO:0000256" key="4">
    <source>
        <dbReference type="ARBA" id="ARBA00012251"/>
    </source>
</evidence>
<evidence type="ECO:0000256" key="13">
    <source>
        <dbReference type="ARBA" id="ARBA00023136"/>
    </source>
</evidence>
<keyword evidence="10" id="KW-0833">Ubl conjugation pathway</keyword>
<evidence type="ECO:0000256" key="5">
    <source>
        <dbReference type="ARBA" id="ARBA00022679"/>
    </source>
</evidence>
<sequence>MEASAEAPLIKHTNMPSSTSIASVASPRQALPSIASFFCCPVCWGHTHWDNTVALSGCGHRFCVVCLKHALTMQISDGLVDLVCCSHVATSGAPRRCRRPIAAEDVRRVLTAETWKTFQRFRFYRNNPNARACPHCGHGQVVENGWEQPLCVCTQCSKTFCFLHDDAHPGDECATYTNAMEATEAPTRALLERTTRPCPRCYHAIEKSGTVPWEQVVLVGVLLMDGRWMQSHHVLRLSNALLLGVQRDCFVQ</sequence>
<evidence type="ECO:0000256" key="10">
    <source>
        <dbReference type="ARBA" id="ARBA00022786"/>
    </source>
</evidence>
<name>A0AAV2YU49_9STRA</name>
<evidence type="ECO:0000313" key="16">
    <source>
        <dbReference type="Proteomes" id="UP001146120"/>
    </source>
</evidence>
<comment type="subcellular location">
    <subcellularLocation>
        <location evidence="2">Membrane</location>
        <topology evidence="2">Single-pass membrane protein</topology>
    </subcellularLocation>
</comment>
<dbReference type="Gene3D" id="3.30.40.10">
    <property type="entry name" value="Zinc/RING finger domain, C3HC4 (zinc finger)"/>
    <property type="match status" value="1"/>
</dbReference>
<dbReference type="InterPro" id="IPR002867">
    <property type="entry name" value="IBR_dom"/>
</dbReference>
<dbReference type="GO" id="GO:0005737">
    <property type="term" value="C:cytoplasm"/>
    <property type="evidence" value="ECO:0007669"/>
    <property type="project" value="UniProtKB-ARBA"/>
</dbReference>
<keyword evidence="11" id="KW-0862">Zinc</keyword>
<dbReference type="EC" id="2.3.2.31" evidence="4"/>
<comment type="catalytic activity">
    <reaction evidence="1">
        <text>[E2 ubiquitin-conjugating enzyme]-S-ubiquitinyl-L-cysteine + [acceptor protein]-L-lysine = [E2 ubiquitin-conjugating enzyme]-L-cysteine + [acceptor protein]-N(6)-ubiquitinyl-L-lysine.</text>
        <dbReference type="EC" id="2.3.2.31"/>
    </reaction>
</comment>
<dbReference type="FunFam" id="3.30.40.10:FF:000051">
    <property type="entry name" value="RBR-type E3 ubiquitin transferase"/>
    <property type="match status" value="1"/>
</dbReference>
<dbReference type="AlphaFoldDB" id="A0AAV2YU49"/>
<keyword evidence="16" id="KW-1185">Reference proteome</keyword>
<evidence type="ECO:0000256" key="6">
    <source>
        <dbReference type="ARBA" id="ARBA00022692"/>
    </source>
</evidence>
<evidence type="ECO:0000256" key="2">
    <source>
        <dbReference type="ARBA" id="ARBA00004167"/>
    </source>
</evidence>
<dbReference type="GO" id="GO:0061630">
    <property type="term" value="F:ubiquitin protein ligase activity"/>
    <property type="evidence" value="ECO:0007669"/>
    <property type="project" value="UniProtKB-EC"/>
</dbReference>
<dbReference type="InterPro" id="IPR031127">
    <property type="entry name" value="E3_UB_ligase_RBR"/>
</dbReference>
<evidence type="ECO:0000256" key="1">
    <source>
        <dbReference type="ARBA" id="ARBA00001798"/>
    </source>
</evidence>
<dbReference type="SUPFAM" id="SSF57850">
    <property type="entry name" value="RING/U-box"/>
    <property type="match status" value="2"/>
</dbReference>
<dbReference type="GO" id="GO:0008270">
    <property type="term" value="F:zinc ion binding"/>
    <property type="evidence" value="ECO:0007669"/>
    <property type="project" value="UniProtKB-KW"/>
</dbReference>
<gene>
    <name evidence="15" type="ORF">N0F65_003026</name>
</gene>
<dbReference type="GO" id="GO:0031090">
    <property type="term" value="C:organelle membrane"/>
    <property type="evidence" value="ECO:0007669"/>
    <property type="project" value="UniProtKB-ARBA"/>
</dbReference>
<reference evidence="15" key="2">
    <citation type="journal article" date="2023" name="Microbiol Resour">
        <title>Decontamination and Annotation of the Draft Genome Sequence of the Oomycete Lagenidium giganteum ARSEF 373.</title>
        <authorList>
            <person name="Morgan W.R."/>
            <person name="Tartar A."/>
        </authorList>
    </citation>
    <scope>NUCLEOTIDE SEQUENCE</scope>
    <source>
        <strain evidence="15">ARSEF 373</strain>
    </source>
</reference>
<keyword evidence="6" id="KW-0812">Transmembrane</keyword>
<accession>A0AAV2YU49</accession>
<evidence type="ECO:0000256" key="9">
    <source>
        <dbReference type="ARBA" id="ARBA00022771"/>
    </source>
</evidence>
<reference evidence="15" key="1">
    <citation type="submission" date="2022-11" db="EMBL/GenBank/DDBJ databases">
        <authorList>
            <person name="Morgan W.R."/>
            <person name="Tartar A."/>
        </authorList>
    </citation>
    <scope>NUCLEOTIDE SEQUENCE</scope>
    <source>
        <strain evidence="15">ARSEF 373</strain>
    </source>
</reference>
<dbReference type="InterPro" id="IPR013083">
    <property type="entry name" value="Znf_RING/FYVE/PHD"/>
</dbReference>
<proteinExistence type="predicted"/>
<evidence type="ECO:0000256" key="3">
    <source>
        <dbReference type="ARBA" id="ARBA00004906"/>
    </source>
</evidence>
<evidence type="ECO:0000256" key="8">
    <source>
        <dbReference type="ARBA" id="ARBA00022737"/>
    </source>
</evidence>
<dbReference type="PROSITE" id="PS00518">
    <property type="entry name" value="ZF_RING_1"/>
    <property type="match status" value="1"/>
</dbReference>